<keyword evidence="3" id="KW-1185">Reference proteome</keyword>
<gene>
    <name evidence="2" type="ORF">LSAA_7355</name>
</gene>
<dbReference type="OrthoDB" id="10624599at2759"/>
<dbReference type="EMBL" id="HG994582">
    <property type="protein sequence ID" value="CAF2899455.1"/>
    <property type="molecule type" value="Genomic_DNA"/>
</dbReference>
<name>A0A7R8CQX1_LEPSM</name>
<feature type="compositionally biased region" description="Basic residues" evidence="1">
    <location>
        <begin position="105"/>
        <end position="115"/>
    </location>
</feature>
<sequence length="200" mass="22919">MQNIQHLFRLIQSSPLVIGFPNPHLNKKEKESSYMMFGARKDAITSSNRTDNMTETMRVMRISSPPVKRLKSSYKPILSSDSTSEVDHRMSDHSISSRIREMSPPKRKVPSSKRKKMTMQIALHSDIKSFNPPSDIPIDLRAIYTNTPKERALVLYTPPSNFLPDIIANHDASPKKTSFKQERSRRNSAPELENHFISNK</sequence>
<evidence type="ECO:0000313" key="2">
    <source>
        <dbReference type="EMBL" id="CAF2899455.1"/>
    </source>
</evidence>
<feature type="region of interest" description="Disordered" evidence="1">
    <location>
        <begin position="173"/>
        <end position="200"/>
    </location>
</feature>
<dbReference type="AlphaFoldDB" id="A0A7R8CQX1"/>
<evidence type="ECO:0000256" key="1">
    <source>
        <dbReference type="SAM" id="MobiDB-lite"/>
    </source>
</evidence>
<protein>
    <submittedName>
        <fullName evidence="2">(salmon louse) hypothetical protein</fullName>
    </submittedName>
</protein>
<accession>A0A7R8CQX1</accession>
<proteinExistence type="predicted"/>
<dbReference type="Proteomes" id="UP000675881">
    <property type="component" value="Chromosome 3"/>
</dbReference>
<organism evidence="2 3">
    <name type="scientific">Lepeophtheirus salmonis</name>
    <name type="common">Salmon louse</name>
    <name type="synonym">Caligus salmonis</name>
    <dbReference type="NCBI Taxonomy" id="72036"/>
    <lineage>
        <taxon>Eukaryota</taxon>
        <taxon>Metazoa</taxon>
        <taxon>Ecdysozoa</taxon>
        <taxon>Arthropoda</taxon>
        <taxon>Crustacea</taxon>
        <taxon>Multicrustacea</taxon>
        <taxon>Hexanauplia</taxon>
        <taxon>Copepoda</taxon>
        <taxon>Siphonostomatoida</taxon>
        <taxon>Caligidae</taxon>
        <taxon>Lepeophtheirus</taxon>
    </lineage>
</organism>
<evidence type="ECO:0000313" key="3">
    <source>
        <dbReference type="Proteomes" id="UP000675881"/>
    </source>
</evidence>
<feature type="region of interest" description="Disordered" evidence="1">
    <location>
        <begin position="78"/>
        <end position="115"/>
    </location>
</feature>
<reference evidence="2" key="1">
    <citation type="submission" date="2021-02" db="EMBL/GenBank/DDBJ databases">
        <authorList>
            <person name="Bekaert M."/>
        </authorList>
    </citation>
    <scope>NUCLEOTIDE SEQUENCE</scope>
    <source>
        <strain evidence="2">IoA-00</strain>
    </source>
</reference>